<dbReference type="InterPro" id="IPR015943">
    <property type="entry name" value="WD40/YVTN_repeat-like_dom_sf"/>
</dbReference>
<dbReference type="GO" id="GO:0071816">
    <property type="term" value="P:tail-anchored membrane protein insertion into ER membrane"/>
    <property type="evidence" value="ECO:0007669"/>
    <property type="project" value="InterPro"/>
</dbReference>
<dbReference type="Pfam" id="PF21032">
    <property type="entry name" value="PROPPIN"/>
    <property type="match status" value="1"/>
</dbReference>
<dbReference type="WBParaSite" id="TCONS_00011643.p1">
    <property type="protein sequence ID" value="TCONS_00011643.p1"/>
    <property type="gene ID" value="XLOC_006289"/>
</dbReference>
<name>A0AAF5I2B0_STRER</name>
<keyword evidence="8" id="KW-0812">Transmembrane</keyword>
<feature type="compositionally biased region" description="Basic and acidic residues" evidence="7">
    <location>
        <begin position="585"/>
        <end position="594"/>
    </location>
</feature>
<organism evidence="9 10">
    <name type="scientific">Strongyloides stercoralis</name>
    <name type="common">Threadworm</name>
    <dbReference type="NCBI Taxonomy" id="6248"/>
    <lineage>
        <taxon>Eukaryota</taxon>
        <taxon>Metazoa</taxon>
        <taxon>Ecdysozoa</taxon>
        <taxon>Nematoda</taxon>
        <taxon>Chromadorea</taxon>
        <taxon>Rhabditida</taxon>
        <taxon>Tylenchina</taxon>
        <taxon>Panagrolaimomorpha</taxon>
        <taxon>Strongyloidoidea</taxon>
        <taxon>Strongyloididae</taxon>
        <taxon>Strongyloides</taxon>
    </lineage>
</organism>
<protein>
    <submittedName>
        <fullName evidence="10">Tyrosine-protein kinase</fullName>
    </submittedName>
</protein>
<keyword evidence="9" id="KW-1185">Reference proteome</keyword>
<dbReference type="Pfam" id="PF04420">
    <property type="entry name" value="CHD5"/>
    <property type="match status" value="1"/>
</dbReference>
<comment type="similarity">
    <text evidence="4">Belongs to the WD repeat PROPPIN family.</text>
</comment>
<feature type="compositionally biased region" description="Polar residues" evidence="7">
    <location>
        <begin position="546"/>
        <end position="556"/>
    </location>
</feature>
<dbReference type="Proteomes" id="UP000035681">
    <property type="component" value="Unplaced"/>
</dbReference>
<feature type="compositionally biased region" description="Low complexity" evidence="7">
    <location>
        <begin position="557"/>
        <end position="567"/>
    </location>
</feature>
<evidence type="ECO:0000256" key="8">
    <source>
        <dbReference type="SAM" id="Phobius"/>
    </source>
</evidence>
<dbReference type="InterPro" id="IPR048720">
    <property type="entry name" value="PROPPIN"/>
</dbReference>
<reference evidence="10" key="1">
    <citation type="submission" date="2024-02" db="UniProtKB">
        <authorList>
            <consortium name="WormBaseParasite"/>
        </authorList>
    </citation>
    <scope>IDENTIFICATION</scope>
</reference>
<dbReference type="AlphaFoldDB" id="A0AAF5I2B0"/>
<keyword evidence="8" id="KW-1133">Transmembrane helix</keyword>
<feature type="coiled-coil region" evidence="6">
    <location>
        <begin position="68"/>
        <end position="121"/>
    </location>
</feature>
<dbReference type="PANTHER" id="PTHR11227">
    <property type="entry name" value="WD-REPEAT PROTEIN INTERACTING WITH PHOSPHOINOSIDES WIPI -RELATED"/>
    <property type="match status" value="1"/>
</dbReference>
<feature type="repeat" description="WD" evidence="5">
    <location>
        <begin position="389"/>
        <end position="431"/>
    </location>
</feature>
<keyword evidence="2" id="KW-0677">Repeat</keyword>
<sequence>KKKMETMNDTSDELYTDNVFQINQKLSNFSLLSSFLVIIIIRYWSFILTFLKNKLSIFIPMSKEEVLLKENNEEVQSLISERNKLLIKDDFSQYMKIERKIVKLELKKKEILEKMNGISNNSYVVNICLLIVRTSFISYLMYHSYFSTIFTVPKYDFPIFYRLLAFPNIFYLTSNYKEDVTPVSTTIFAAITILSFEYLNRQKNNYFANYYINMDNETRIGEVHCVTFNQDLKSLLVGHERGYSIYNITTIDKIDKINECTKPEYKEVIHFERLFSSNLITLVHRNKPRHLIVCNFGKEIEVCNQPCVNSIVAVKLNRYRIVICLEETIHIHNVRDMKKIQTINDTPRNPNGIIDLSNNEPSFVAYPGDAHNGIVNIYDGNNCNSAIIIHAHDSPLAALKFNNEGTMIATSSTKGTVIRIWDVSSGDKLFEFSRGVSRCVTIYSLAFSPCSGYLAASSNTETVHIFKLVPQNEGKQNEEEQNIGTWVGYIQKQVSPYLPTQVSEVISLATTGGYLYCYHIPPEGGECSLLHQYIIGPTANVTSNNSNDSGITPITQSNSSNSVPKSNKTNDNDGEKKLSSYSGTDKQDEFPPLS</sequence>
<dbReference type="InterPro" id="IPR001680">
    <property type="entry name" value="WD40_rpt"/>
</dbReference>
<dbReference type="PROSITE" id="PS50082">
    <property type="entry name" value="WD_REPEATS_2"/>
    <property type="match status" value="1"/>
</dbReference>
<dbReference type="GO" id="GO:0006914">
    <property type="term" value="P:autophagy"/>
    <property type="evidence" value="ECO:0007669"/>
    <property type="project" value="UniProtKB-KW"/>
</dbReference>
<evidence type="ECO:0000256" key="3">
    <source>
        <dbReference type="ARBA" id="ARBA00023006"/>
    </source>
</evidence>
<dbReference type="GO" id="GO:0005737">
    <property type="term" value="C:cytoplasm"/>
    <property type="evidence" value="ECO:0007669"/>
    <property type="project" value="UniProtKB-ARBA"/>
</dbReference>
<accession>A0AAF5I2B0</accession>
<evidence type="ECO:0000256" key="5">
    <source>
        <dbReference type="PROSITE-ProRule" id="PRU00221"/>
    </source>
</evidence>
<evidence type="ECO:0000256" key="6">
    <source>
        <dbReference type="SAM" id="Coils"/>
    </source>
</evidence>
<feature type="region of interest" description="Disordered" evidence="7">
    <location>
        <begin position="546"/>
        <end position="594"/>
    </location>
</feature>
<evidence type="ECO:0000313" key="9">
    <source>
        <dbReference type="Proteomes" id="UP000035681"/>
    </source>
</evidence>
<evidence type="ECO:0000256" key="4">
    <source>
        <dbReference type="ARBA" id="ARBA00025740"/>
    </source>
</evidence>
<keyword evidence="1 5" id="KW-0853">WD repeat</keyword>
<dbReference type="Gene3D" id="2.130.10.10">
    <property type="entry name" value="YVTN repeat-like/Quinoprotein amine dehydrogenase"/>
    <property type="match status" value="1"/>
</dbReference>
<dbReference type="InterPro" id="IPR036322">
    <property type="entry name" value="WD40_repeat_dom_sf"/>
</dbReference>
<evidence type="ECO:0000256" key="1">
    <source>
        <dbReference type="ARBA" id="ARBA00022574"/>
    </source>
</evidence>
<keyword evidence="3" id="KW-0072">Autophagy</keyword>
<dbReference type="SUPFAM" id="SSF50978">
    <property type="entry name" value="WD40 repeat-like"/>
    <property type="match status" value="1"/>
</dbReference>
<proteinExistence type="inferred from homology"/>
<keyword evidence="6" id="KW-0175">Coiled coil</keyword>
<dbReference type="SMART" id="SM00320">
    <property type="entry name" value="WD40"/>
    <property type="match status" value="2"/>
</dbReference>
<feature type="compositionally biased region" description="Basic and acidic residues" evidence="7">
    <location>
        <begin position="568"/>
        <end position="578"/>
    </location>
</feature>
<keyword evidence="8" id="KW-0472">Membrane</keyword>
<evidence type="ECO:0000256" key="2">
    <source>
        <dbReference type="ARBA" id="ARBA00022737"/>
    </source>
</evidence>
<evidence type="ECO:0000313" key="10">
    <source>
        <dbReference type="WBParaSite" id="TCONS_00011643.p1"/>
    </source>
</evidence>
<feature type="transmembrane region" description="Helical" evidence="8">
    <location>
        <begin position="29"/>
        <end position="51"/>
    </location>
</feature>
<evidence type="ECO:0000256" key="7">
    <source>
        <dbReference type="SAM" id="MobiDB-lite"/>
    </source>
</evidence>
<dbReference type="InterPro" id="IPR028945">
    <property type="entry name" value="Get1"/>
</dbReference>